<protein>
    <submittedName>
        <fullName evidence="1">XRE family transcriptional regulator</fullName>
    </submittedName>
</protein>
<dbReference type="InterPro" id="IPR010982">
    <property type="entry name" value="Lambda_DNA-bd_dom_sf"/>
</dbReference>
<dbReference type="OrthoDB" id="5462911at2"/>
<name>A0A437QIB9_9PROT</name>
<accession>A0A437QIB9</accession>
<dbReference type="EMBL" id="SADE01000004">
    <property type="protein sequence ID" value="RVU34166.1"/>
    <property type="molecule type" value="Genomic_DNA"/>
</dbReference>
<dbReference type="AlphaFoldDB" id="A0A437QIB9"/>
<dbReference type="GO" id="GO:0003677">
    <property type="term" value="F:DNA binding"/>
    <property type="evidence" value="ECO:0007669"/>
    <property type="project" value="InterPro"/>
</dbReference>
<dbReference type="Gene3D" id="1.10.260.40">
    <property type="entry name" value="lambda repressor-like DNA-binding domains"/>
    <property type="match status" value="1"/>
</dbReference>
<comment type="caution">
    <text evidence="1">The sequence shown here is derived from an EMBL/GenBank/DDBJ whole genome shotgun (WGS) entry which is preliminary data.</text>
</comment>
<dbReference type="RefSeq" id="WP_127768196.1">
    <property type="nucleotide sequence ID" value="NZ_SADE01000004.1"/>
</dbReference>
<organism evidence="1 2">
    <name type="scientific">Hwanghaeella grinnelliae</name>
    <dbReference type="NCBI Taxonomy" id="2500179"/>
    <lineage>
        <taxon>Bacteria</taxon>
        <taxon>Pseudomonadati</taxon>
        <taxon>Pseudomonadota</taxon>
        <taxon>Alphaproteobacteria</taxon>
        <taxon>Rhodospirillales</taxon>
        <taxon>Rhodospirillaceae</taxon>
        <taxon>Hwanghaeella</taxon>
    </lineage>
</organism>
<dbReference type="Proteomes" id="UP000287447">
    <property type="component" value="Unassembled WGS sequence"/>
</dbReference>
<evidence type="ECO:0000313" key="2">
    <source>
        <dbReference type="Proteomes" id="UP000287447"/>
    </source>
</evidence>
<keyword evidence="2" id="KW-1185">Reference proteome</keyword>
<proteinExistence type="predicted"/>
<dbReference type="SUPFAM" id="SSF47413">
    <property type="entry name" value="lambda repressor-like DNA-binding domains"/>
    <property type="match status" value="1"/>
</dbReference>
<evidence type="ECO:0000313" key="1">
    <source>
        <dbReference type="EMBL" id="RVU34166.1"/>
    </source>
</evidence>
<gene>
    <name evidence="1" type="ORF">EOI86_23945</name>
</gene>
<dbReference type="Pfam" id="PF13560">
    <property type="entry name" value="HTH_31"/>
    <property type="match status" value="1"/>
</dbReference>
<sequence>MTKQYGMNTTTLAPTTLAPWAAGGVWLRSLRDRSEITARELAEQVGAPSVVWLLEVEAGLRPVPSSMYQDYAKHLGVVVSDFAATCLRHYDRKAYDALFGAEEQRLSVAA</sequence>
<reference evidence="2" key="1">
    <citation type="submission" date="2019-01" db="EMBL/GenBank/DDBJ databases">
        <title>Gri0909 isolated from a small marine red alga.</title>
        <authorList>
            <person name="Kim J."/>
            <person name="Jeong S.E."/>
            <person name="Jeon C.O."/>
        </authorList>
    </citation>
    <scope>NUCLEOTIDE SEQUENCE [LARGE SCALE GENOMIC DNA]</scope>
    <source>
        <strain evidence="2">Gri0909</strain>
    </source>
</reference>